<evidence type="ECO:0008006" key="18">
    <source>
        <dbReference type="Google" id="ProtNLM"/>
    </source>
</evidence>
<sequence>VSTFSKPLGGWLSCVWAISPEERNKHDKQFDTLSPTMGYVSGERARKFFLQSGLPSSVLAEIWALADMGKDGKMDRLEFSISMKLIKLKLQGTPLLSTLPIIMKQPPVPAPNPSSTDFMSASRYGTLKQTHGHTCVDFSSVLSMSVDASCLFNTAPSDWAVPHASRLKYRQQFNSLDKHMTGYLTGPQVRNAMATTLLTHTQLATIWSLADVDKDGTLRGEEFILAMHLVDVAKTGRPLPHTLPTDLIPPSERYTHTHTHTLPTDLLPPSERLSFEDKFKANLERGNAELEKRRQALQDAQRREDEKRQQKETEERERREREVREQEERRRKEEERRMERQRELERQKEEERLKEMERKEVKRRVLSGTLNVTGWATEHRKSAMLTSFRALYPFTARNLEELSFEADEVVDESTEREQGWLYGSRQGKMGWFPESYVERPATVTTTTTAGATTAVYAAKQALRPQLSTPINTGKPGGDASMSTGQNSAFTPTHAPHPTPSEQVQVVGNLQAQALCSWTAKTESHLNFSKDDVIRVLEQQDSWWLGELNGVQGWFPKTYEGLLSGPLAVSMRSWFVSSKKNVSLRGDVLSHQSEYMALYTYESPEHGHLMFREGDVILVTQREGEWWSGGIGDRTGVFPSNYVKPKETDTSSSLGKPGQPGKKPEIAQVSTAYTATGTEQLSLAPGQLILILSKDSSGWLLGELQARGKKRQKGWFPASHVKMLGSNSGNRHCLTPPPPPSLSPPALALSLSPPVCQVIAMYDYKAANEDEMSFSKGQMISVFDKTNPDWWKGEVNGITGLFPTNYVKMTTVDSDPSQQWCADLNSLESMSPQERKRQGYIHELLQTEERYVEDLQIVLEVFHKPMSESGRLTEAEMVMIFVNWKELIACNTTLLKALQVRKKMGGVNMPVQVIGDILASELPHLQPYIQFCSCQLNGATLLQSRTDNQQDFKDFLKKIATDYRCKGMPLSSFLLKPMQRITRYPLHIKNILESTQEEHADCGPLREALERAEELCTQVNEGVREKENCDRLEWIQSHVQCEGVTENLVFNSLTNCLGPRQLLHSGKVYKMKGNKELWAFLFNDFLLLTHAARQFSSLGPDRLFTSKNSTQLKMYKPPVFLNEILVKLPDSSSEEPFFHISNIDRVYSLKTENINERTAWVQKIKAACEDFFQMDKKKRAKAYQARSLKASGIGRLLVTVLGATELKSSKSNPYCEVTMGAQNYTSKTLSDTVNPKWNFNCQFNIRDLYQEVLCITIFQREQFSPDDFLGRTEVPVATIKEELENKGLVTRRLPLHEVPTGEVWVCLDLQLFQNSASK</sequence>
<feature type="domain" description="EH" evidence="14">
    <location>
        <begin position="22"/>
        <end position="114"/>
    </location>
</feature>
<evidence type="ECO:0000256" key="6">
    <source>
        <dbReference type="ARBA" id="ARBA00023273"/>
    </source>
</evidence>
<dbReference type="FunFam" id="2.30.30.40:FF:000041">
    <property type="entry name" value="Intersectin 1"/>
    <property type="match status" value="1"/>
</dbReference>
<feature type="domain" description="EH" evidence="14">
    <location>
        <begin position="165"/>
        <end position="254"/>
    </location>
</feature>
<dbReference type="CDD" id="cd11994">
    <property type="entry name" value="SH3_Intersectin2_4"/>
    <property type="match status" value="1"/>
</dbReference>
<feature type="domain" description="SH3" evidence="10">
    <location>
        <begin position="661"/>
        <end position="725"/>
    </location>
</feature>
<reference evidence="16" key="3">
    <citation type="submission" date="2025-09" db="UniProtKB">
        <authorList>
            <consortium name="Ensembl"/>
        </authorList>
    </citation>
    <scope>IDENTIFICATION</scope>
</reference>
<dbReference type="SMART" id="SM00326">
    <property type="entry name" value="SH3"/>
    <property type="match status" value="5"/>
</dbReference>
<keyword evidence="6" id="KW-0966">Cell projection</keyword>
<dbReference type="InterPro" id="IPR035892">
    <property type="entry name" value="C2_domain_sf"/>
</dbReference>
<dbReference type="SMART" id="SM00239">
    <property type="entry name" value="C2"/>
    <property type="match status" value="1"/>
</dbReference>
<dbReference type="Gene3D" id="1.10.238.10">
    <property type="entry name" value="EF-hand"/>
    <property type="match status" value="2"/>
</dbReference>
<dbReference type="PRINTS" id="PR00499">
    <property type="entry name" value="P67PHOX"/>
</dbReference>
<dbReference type="Ensembl" id="ENSOMYT00000155010.1">
    <property type="protein sequence ID" value="ENSOMYP00000129189.1"/>
    <property type="gene ID" value="ENSOMYG00000061057.1"/>
</dbReference>
<feature type="domain" description="SH3" evidence="10">
    <location>
        <begin position="752"/>
        <end position="811"/>
    </location>
</feature>
<dbReference type="Gene3D" id="2.30.30.40">
    <property type="entry name" value="SH3 Domains"/>
    <property type="match status" value="5"/>
</dbReference>
<feature type="domain" description="SH3" evidence="10">
    <location>
        <begin position="506"/>
        <end position="564"/>
    </location>
</feature>
<dbReference type="InterPro" id="IPR035740">
    <property type="entry name" value="Intersectin-2_SH3_4"/>
</dbReference>
<feature type="compositionally biased region" description="Low complexity" evidence="9">
    <location>
        <begin position="260"/>
        <end position="269"/>
    </location>
</feature>
<feature type="compositionally biased region" description="Polar residues" evidence="9">
    <location>
        <begin position="480"/>
        <end position="489"/>
    </location>
</feature>
<dbReference type="InterPro" id="IPR000219">
    <property type="entry name" value="DH_dom"/>
</dbReference>
<dbReference type="Gene3D" id="2.60.40.150">
    <property type="entry name" value="C2 domain"/>
    <property type="match status" value="1"/>
</dbReference>
<dbReference type="CDD" id="cd00052">
    <property type="entry name" value="EH"/>
    <property type="match status" value="2"/>
</dbReference>
<dbReference type="CDD" id="cd00160">
    <property type="entry name" value="RhoGEF"/>
    <property type="match status" value="1"/>
</dbReference>
<dbReference type="FunFam" id="1.20.900.10:FF:000011">
    <property type="entry name" value="Intersectin 1"/>
    <property type="match status" value="1"/>
</dbReference>
<feature type="domain" description="PH" evidence="11">
    <location>
        <begin position="1060"/>
        <end position="1168"/>
    </location>
</feature>
<dbReference type="SMART" id="SM00325">
    <property type="entry name" value="RhoGEF"/>
    <property type="match status" value="1"/>
</dbReference>
<dbReference type="InterPro" id="IPR000008">
    <property type="entry name" value="C2_dom"/>
</dbReference>
<dbReference type="InterPro" id="IPR036028">
    <property type="entry name" value="SH3-like_dom_sf"/>
</dbReference>
<reference evidence="16" key="1">
    <citation type="submission" date="2020-07" db="EMBL/GenBank/DDBJ databases">
        <title>A long reads based de novo assembly of the rainbow trout Arlee double haploid line genome.</title>
        <authorList>
            <person name="Gao G."/>
            <person name="Palti Y."/>
        </authorList>
    </citation>
    <scope>NUCLEOTIDE SEQUENCE [LARGE SCALE GENOMIC DNA]</scope>
</reference>
<dbReference type="Pfam" id="PF12763">
    <property type="entry name" value="EH"/>
    <property type="match status" value="2"/>
</dbReference>
<dbReference type="PROSITE" id="PS50031">
    <property type="entry name" value="EH"/>
    <property type="match status" value="2"/>
</dbReference>
<feature type="domain" description="EF-hand" evidence="15">
    <location>
        <begin position="54"/>
        <end position="89"/>
    </location>
</feature>
<dbReference type="InterPro" id="IPR002048">
    <property type="entry name" value="EF_hand_dom"/>
</dbReference>
<dbReference type="InterPro" id="IPR001452">
    <property type="entry name" value="SH3_domain"/>
</dbReference>
<dbReference type="GO" id="GO:0005509">
    <property type="term" value="F:calcium ion binding"/>
    <property type="evidence" value="ECO:0007669"/>
    <property type="project" value="InterPro"/>
</dbReference>
<dbReference type="InterPro" id="IPR000261">
    <property type="entry name" value="EH_dom"/>
</dbReference>
<dbReference type="Pfam" id="PF00018">
    <property type="entry name" value="SH3_1"/>
    <property type="match status" value="2"/>
</dbReference>
<dbReference type="InterPro" id="IPR001849">
    <property type="entry name" value="PH_domain"/>
</dbReference>
<dbReference type="GO" id="GO:0035556">
    <property type="term" value="P:intracellular signal transduction"/>
    <property type="evidence" value="ECO:0007669"/>
    <property type="project" value="InterPro"/>
</dbReference>
<feature type="region of interest" description="Disordered" evidence="9">
    <location>
        <begin position="466"/>
        <end position="495"/>
    </location>
</feature>
<dbReference type="SUPFAM" id="SSF50729">
    <property type="entry name" value="PH domain-like"/>
    <property type="match status" value="1"/>
</dbReference>
<organism evidence="16 17">
    <name type="scientific">Oncorhynchus mykiss</name>
    <name type="common">Rainbow trout</name>
    <name type="synonym">Salmo gairdneri</name>
    <dbReference type="NCBI Taxonomy" id="8022"/>
    <lineage>
        <taxon>Eukaryota</taxon>
        <taxon>Metazoa</taxon>
        <taxon>Chordata</taxon>
        <taxon>Craniata</taxon>
        <taxon>Vertebrata</taxon>
        <taxon>Euteleostomi</taxon>
        <taxon>Actinopterygii</taxon>
        <taxon>Neopterygii</taxon>
        <taxon>Teleostei</taxon>
        <taxon>Protacanthopterygii</taxon>
        <taxon>Salmoniformes</taxon>
        <taxon>Salmonidae</taxon>
        <taxon>Salmoninae</taxon>
        <taxon>Oncorhynchus</taxon>
    </lineage>
</organism>
<dbReference type="Pfam" id="PF00621">
    <property type="entry name" value="RhoGEF"/>
    <property type="match status" value="1"/>
</dbReference>
<accession>A0A8K9X8Q5</accession>
<protein>
    <recommendedName>
        <fullName evidence="18">Intersectin 2b</fullName>
    </recommendedName>
</protein>
<feature type="domain" description="SH3" evidence="10">
    <location>
        <begin position="383"/>
        <end position="442"/>
    </location>
</feature>
<evidence type="ECO:0000259" key="11">
    <source>
        <dbReference type="PROSITE" id="PS50003"/>
    </source>
</evidence>
<dbReference type="Pfam" id="PF16652">
    <property type="entry name" value="PH_13"/>
    <property type="match status" value="1"/>
</dbReference>
<proteinExistence type="predicted"/>
<evidence type="ECO:0000256" key="4">
    <source>
        <dbReference type="ARBA" id="ARBA00022490"/>
    </source>
</evidence>
<keyword evidence="3 8" id="KW-0728">SH3 domain</keyword>
<dbReference type="GO" id="GO:0035025">
    <property type="term" value="P:positive regulation of Rho protein signal transduction"/>
    <property type="evidence" value="ECO:0007669"/>
    <property type="project" value="TreeGrafter"/>
</dbReference>
<evidence type="ECO:0000256" key="8">
    <source>
        <dbReference type="PROSITE-ProRule" id="PRU00192"/>
    </source>
</evidence>
<dbReference type="Proteomes" id="UP000694395">
    <property type="component" value="Chromosome 25"/>
</dbReference>
<feature type="region of interest" description="Disordered" evidence="9">
    <location>
        <begin position="236"/>
        <end position="271"/>
    </location>
</feature>
<dbReference type="PROSITE" id="PS50222">
    <property type="entry name" value="EF_HAND_2"/>
    <property type="match status" value="2"/>
</dbReference>
<dbReference type="GO" id="GO:0042995">
    <property type="term" value="C:cell projection"/>
    <property type="evidence" value="ECO:0007669"/>
    <property type="project" value="UniProtKB-SubCell"/>
</dbReference>
<dbReference type="SUPFAM" id="SSF50044">
    <property type="entry name" value="SH3-domain"/>
    <property type="match status" value="5"/>
</dbReference>
<name>A0A8K9X8Q5_ONCMY</name>
<dbReference type="Pfam" id="PF07653">
    <property type="entry name" value="SH3_2"/>
    <property type="match status" value="1"/>
</dbReference>
<evidence type="ECO:0000256" key="7">
    <source>
        <dbReference type="ARBA" id="ARBA00034103"/>
    </source>
</evidence>
<dbReference type="PROSITE" id="PS50003">
    <property type="entry name" value="PH_DOMAIN"/>
    <property type="match status" value="1"/>
</dbReference>
<dbReference type="Gene3D" id="1.20.900.10">
    <property type="entry name" value="Dbl homology (DH) domain"/>
    <property type="match status" value="1"/>
</dbReference>
<dbReference type="SMART" id="SM00027">
    <property type="entry name" value="EH"/>
    <property type="match status" value="2"/>
</dbReference>
<dbReference type="PANTHER" id="PTHR46006">
    <property type="entry name" value="RHO GUANINE NUCLEOTIDE EXCHANGE FACTOR AT 64C, ISOFORM A"/>
    <property type="match status" value="1"/>
</dbReference>
<dbReference type="Pfam" id="PF00168">
    <property type="entry name" value="C2"/>
    <property type="match status" value="1"/>
</dbReference>
<dbReference type="GO" id="GO:0045202">
    <property type="term" value="C:synapse"/>
    <property type="evidence" value="ECO:0007669"/>
    <property type="project" value="UniProtKB-SubCell"/>
</dbReference>
<dbReference type="GO" id="GO:0005737">
    <property type="term" value="C:cytoplasm"/>
    <property type="evidence" value="ECO:0007669"/>
    <property type="project" value="UniProtKB-SubCell"/>
</dbReference>
<evidence type="ECO:0000259" key="15">
    <source>
        <dbReference type="PROSITE" id="PS50222"/>
    </source>
</evidence>
<dbReference type="SMART" id="SM00233">
    <property type="entry name" value="PH"/>
    <property type="match status" value="1"/>
</dbReference>
<keyword evidence="5" id="KW-0770">Synapse</keyword>
<evidence type="ECO:0000259" key="10">
    <source>
        <dbReference type="PROSITE" id="PS50002"/>
    </source>
</evidence>
<reference evidence="16" key="2">
    <citation type="submission" date="2025-08" db="UniProtKB">
        <authorList>
            <consortium name="Ensembl"/>
        </authorList>
    </citation>
    <scope>IDENTIFICATION</scope>
</reference>
<keyword evidence="17" id="KW-1185">Reference proteome</keyword>
<dbReference type="PROSITE" id="PS00741">
    <property type="entry name" value="DH_1"/>
    <property type="match status" value="1"/>
</dbReference>
<evidence type="ECO:0000313" key="16">
    <source>
        <dbReference type="Ensembl" id="ENSOMYP00000129189.1"/>
    </source>
</evidence>
<feature type="region of interest" description="Disordered" evidence="9">
    <location>
        <begin position="286"/>
        <end position="355"/>
    </location>
</feature>
<evidence type="ECO:0000259" key="13">
    <source>
        <dbReference type="PROSITE" id="PS50010"/>
    </source>
</evidence>
<evidence type="ECO:0000259" key="14">
    <source>
        <dbReference type="PROSITE" id="PS50031"/>
    </source>
</evidence>
<dbReference type="PRINTS" id="PR00452">
    <property type="entry name" value="SH3DOMAIN"/>
</dbReference>
<dbReference type="InterPro" id="IPR011992">
    <property type="entry name" value="EF-hand-dom_pair"/>
</dbReference>
<dbReference type="GeneTree" id="ENSGT00940000155936"/>
<keyword evidence="4" id="KW-0963">Cytoplasm</keyword>
<evidence type="ECO:0000256" key="2">
    <source>
        <dbReference type="ARBA" id="ARBA00004496"/>
    </source>
</evidence>
<dbReference type="InterPro" id="IPR001331">
    <property type="entry name" value="GDS_CDC24_CS"/>
</dbReference>
<comment type="subcellular location">
    <subcellularLocation>
        <location evidence="1">Cell projection</location>
    </subcellularLocation>
    <subcellularLocation>
        <location evidence="2">Cytoplasm</location>
    </subcellularLocation>
    <subcellularLocation>
        <location evidence="7">Synapse</location>
    </subcellularLocation>
</comment>
<evidence type="ECO:0000256" key="5">
    <source>
        <dbReference type="ARBA" id="ARBA00023018"/>
    </source>
</evidence>
<feature type="domain" description="SH3" evidence="10">
    <location>
        <begin position="589"/>
        <end position="647"/>
    </location>
</feature>
<evidence type="ECO:0000256" key="3">
    <source>
        <dbReference type="ARBA" id="ARBA00022443"/>
    </source>
</evidence>
<dbReference type="SUPFAM" id="SSF47473">
    <property type="entry name" value="EF-hand"/>
    <property type="match status" value="2"/>
</dbReference>
<feature type="region of interest" description="Disordered" evidence="9">
    <location>
        <begin position="641"/>
        <end position="664"/>
    </location>
</feature>
<dbReference type="PROSITE" id="PS50004">
    <property type="entry name" value="C2"/>
    <property type="match status" value="1"/>
</dbReference>
<dbReference type="InterPro" id="IPR051480">
    <property type="entry name" value="Endocytic_GEF_Adapter"/>
</dbReference>
<dbReference type="SMART" id="SM00054">
    <property type="entry name" value="EFh"/>
    <property type="match status" value="2"/>
</dbReference>
<dbReference type="PANTHER" id="PTHR46006:SF6">
    <property type="entry name" value="INTERSECTIN-2 ISOFORM X1"/>
    <property type="match status" value="1"/>
</dbReference>
<dbReference type="FunFam" id="1.10.238.10:FF:000055">
    <property type="entry name" value="Intersectin-1 isoform 1"/>
    <property type="match status" value="1"/>
</dbReference>
<dbReference type="CDD" id="cd11838">
    <property type="entry name" value="SH3_Intersectin_3"/>
    <property type="match status" value="1"/>
</dbReference>
<evidence type="ECO:0000313" key="17">
    <source>
        <dbReference type="Proteomes" id="UP000694395"/>
    </source>
</evidence>
<feature type="domain" description="DH" evidence="13">
    <location>
        <begin position="835"/>
        <end position="1021"/>
    </location>
</feature>
<evidence type="ECO:0000259" key="12">
    <source>
        <dbReference type="PROSITE" id="PS50004"/>
    </source>
</evidence>
<feature type="domain" description="EF-hand" evidence="15">
    <location>
        <begin position="198"/>
        <end position="233"/>
    </location>
</feature>
<dbReference type="Pfam" id="PF14604">
    <property type="entry name" value="SH3_9"/>
    <property type="match status" value="2"/>
</dbReference>
<evidence type="ECO:0000256" key="1">
    <source>
        <dbReference type="ARBA" id="ARBA00004316"/>
    </source>
</evidence>
<dbReference type="SUPFAM" id="SSF48065">
    <property type="entry name" value="DBL homology domain (DH-domain)"/>
    <property type="match status" value="1"/>
</dbReference>
<dbReference type="PROSITE" id="PS50010">
    <property type="entry name" value="DH_2"/>
    <property type="match status" value="1"/>
</dbReference>
<dbReference type="GO" id="GO:0005085">
    <property type="term" value="F:guanyl-nucleotide exchange factor activity"/>
    <property type="evidence" value="ECO:0007669"/>
    <property type="project" value="InterPro"/>
</dbReference>
<dbReference type="InterPro" id="IPR035899">
    <property type="entry name" value="DBL_dom_sf"/>
</dbReference>
<dbReference type="Gene3D" id="2.30.29.30">
    <property type="entry name" value="Pleckstrin-homology domain (PH domain)/Phosphotyrosine-binding domain (PTB)"/>
    <property type="match status" value="1"/>
</dbReference>
<dbReference type="SUPFAM" id="SSF49562">
    <property type="entry name" value="C2 domain (Calcium/lipid-binding domain, CaLB)"/>
    <property type="match status" value="1"/>
</dbReference>
<dbReference type="InterPro" id="IPR011993">
    <property type="entry name" value="PH-like_dom_sf"/>
</dbReference>
<dbReference type="PROSITE" id="PS50002">
    <property type="entry name" value="SH3"/>
    <property type="match status" value="5"/>
</dbReference>
<feature type="domain" description="C2" evidence="12">
    <location>
        <begin position="1176"/>
        <end position="1289"/>
    </location>
</feature>
<evidence type="ECO:0000256" key="9">
    <source>
        <dbReference type="SAM" id="MobiDB-lite"/>
    </source>
</evidence>
<dbReference type="FunFam" id="2.60.40.150:FF:000029">
    <property type="entry name" value="Intersectin 1"/>
    <property type="match status" value="1"/>
</dbReference>